<dbReference type="PANTHER" id="PTHR10728">
    <property type="entry name" value="CYTOSOLIC PHOSPHOLIPASE A2"/>
    <property type="match status" value="1"/>
</dbReference>
<keyword evidence="5 6" id="KW-0443">Lipid metabolism</keyword>
<evidence type="ECO:0000313" key="11">
    <source>
        <dbReference type="EMBL" id="OWF46308.1"/>
    </source>
</evidence>
<evidence type="ECO:0000256" key="1">
    <source>
        <dbReference type="ARBA" id="ARBA00004496"/>
    </source>
</evidence>
<feature type="region of interest" description="Disordered" evidence="8">
    <location>
        <begin position="492"/>
        <end position="562"/>
    </location>
</feature>
<dbReference type="InterPro" id="IPR035892">
    <property type="entry name" value="C2_domain_sf"/>
</dbReference>
<feature type="compositionally biased region" description="Acidic residues" evidence="8">
    <location>
        <begin position="497"/>
        <end position="515"/>
    </location>
</feature>
<dbReference type="SMART" id="SM00022">
    <property type="entry name" value="PLAc"/>
    <property type="match status" value="1"/>
</dbReference>
<evidence type="ECO:0000313" key="12">
    <source>
        <dbReference type="Proteomes" id="UP000242188"/>
    </source>
</evidence>
<evidence type="ECO:0000259" key="9">
    <source>
        <dbReference type="PROSITE" id="PS50004"/>
    </source>
</evidence>
<dbReference type="Gene3D" id="2.60.40.150">
    <property type="entry name" value="C2 domain"/>
    <property type="match status" value="1"/>
</dbReference>
<dbReference type="OrthoDB" id="419768at2759"/>
<evidence type="ECO:0000256" key="2">
    <source>
        <dbReference type="ARBA" id="ARBA00013278"/>
    </source>
</evidence>
<protein>
    <recommendedName>
        <fullName evidence="2 7">Phospholipase A2</fullName>
        <ecNumber evidence="2 7">3.1.1.4</ecNumber>
    </recommendedName>
</protein>
<evidence type="ECO:0000256" key="3">
    <source>
        <dbReference type="ARBA" id="ARBA00022490"/>
    </source>
</evidence>
<evidence type="ECO:0000259" key="10">
    <source>
        <dbReference type="PROSITE" id="PS51210"/>
    </source>
</evidence>
<evidence type="ECO:0000256" key="6">
    <source>
        <dbReference type="PROSITE-ProRule" id="PRU00555"/>
    </source>
</evidence>
<sequence length="982" mass="112453">MPLAPLDMFRYGMQGIPPFPWYWEEWKPKQPFVRKIPQYSLGGDVVDGDPFSPTPSPHSPQHSKHRPKEMSFDKVFDPYQVFEVEHKPCLILTVRVLCGRNITKGWLDILDTPDPYIALRIRTAPEGRRRTAAIDNEVNPVWAEDFTFLLDEQEHNEIQISLMEANPGQFDQKIGDVWFDLTDIPRGKTVQKTFLYNEVSEIDMEFETHIDQDPTLRYSLCLCDDEKDFIIRRKERVRERMAEILGDKGPMSVDEVPVVGVIGSGGGFRAMVGYSGVTKALADAGILDCTTYMAGLSGSSWYLSTLYSHPKWPEMNPGDMQDELKNSIDSSLMWFLSPQSIYRNLDLILQKRQNGQPISFTDIFGHLVGETLIKDRLDFKLTDMQAKLSDGQRPLPLMTCVNVKMDRSARSFQEWVEFTPFEIGMPKYGTFMKTDMFGCKFFMGKLAKKFPEPPLHFLQGIWGSAFCILFKRLLDDNRKLDPVEMIRQEMVKQIEVNQEDESSDSSEDEEEDETPDEVKNRRDAAQRNRFSFSEEAQKKLAMQNGNGPHRQSDAKINRKQTVRRTKQKSYWQSFLSGILDKKVELLNTRAGRAGVVHNFMRGLSLQQTFPLSPFTPSDGGMETRVSDDFSGLLEMHPTNVKHLYMVDAGLTFNSPFPLVLRPQRCCNIILSFDFSARPGDSTRPFKELLLAEKWAKLNKLSFPPIDQTVFDREGMKELYIFRHPDDPYCPVVLHFVLVNIEFRKFLSPGVPRVTEEELEFANFDIFDDPSTPYSTFNFKYSHDAFEKLSKLTEFNTLLHIEEIKAVMAEQVIKKRENPTKLPCSLKEVNNLRRVSVKNRQRLSRYLSQLGTRRSRVTSAGDVLSSSGGSPSSPSPHVNLAKSENEAGFRRNVPERKPMVKSKRKLANTRRNEFATLGGLTSPMEDDEYDGGPKDATLRGKPGRLAKINTKVEGEEQWEDATCDSIDEDSEDDQFYSVRSEPL</sequence>
<keyword evidence="7" id="KW-0106">Calcium</keyword>
<organism evidence="11 12">
    <name type="scientific">Mizuhopecten yessoensis</name>
    <name type="common">Japanese scallop</name>
    <name type="synonym">Patinopecten yessoensis</name>
    <dbReference type="NCBI Taxonomy" id="6573"/>
    <lineage>
        <taxon>Eukaryota</taxon>
        <taxon>Metazoa</taxon>
        <taxon>Spiralia</taxon>
        <taxon>Lophotrochozoa</taxon>
        <taxon>Mollusca</taxon>
        <taxon>Bivalvia</taxon>
        <taxon>Autobranchia</taxon>
        <taxon>Pteriomorphia</taxon>
        <taxon>Pectinida</taxon>
        <taxon>Pectinoidea</taxon>
        <taxon>Pectinidae</taxon>
        <taxon>Mizuhopecten</taxon>
    </lineage>
</organism>
<evidence type="ECO:0000256" key="4">
    <source>
        <dbReference type="ARBA" id="ARBA00022801"/>
    </source>
</evidence>
<dbReference type="SMART" id="SM00239">
    <property type="entry name" value="C2"/>
    <property type="match status" value="1"/>
</dbReference>
<dbReference type="PANTHER" id="PTHR10728:SF40">
    <property type="entry name" value="PATATIN FAMILY PROTEIN"/>
    <property type="match status" value="1"/>
</dbReference>
<comment type="caution">
    <text evidence="11">The sequence shown here is derived from an EMBL/GenBank/DDBJ whole genome shotgun (WGS) entry which is preliminary data.</text>
</comment>
<dbReference type="PROSITE" id="PS50004">
    <property type="entry name" value="C2"/>
    <property type="match status" value="1"/>
</dbReference>
<feature type="compositionally biased region" description="Acidic residues" evidence="8">
    <location>
        <begin position="954"/>
        <end position="973"/>
    </location>
</feature>
<keyword evidence="4 6" id="KW-0378">Hydrolase</keyword>
<keyword evidence="6 7" id="KW-0442">Lipid degradation</keyword>
<dbReference type="EMBL" id="NEDP02004201">
    <property type="protein sequence ID" value="OWF46308.1"/>
    <property type="molecule type" value="Genomic_DNA"/>
</dbReference>
<evidence type="ECO:0000256" key="8">
    <source>
        <dbReference type="SAM" id="MobiDB-lite"/>
    </source>
</evidence>
<dbReference type="GO" id="GO:0005509">
    <property type="term" value="F:calcium ion binding"/>
    <property type="evidence" value="ECO:0007669"/>
    <property type="project" value="TreeGrafter"/>
</dbReference>
<keyword evidence="3 7" id="KW-0963">Cytoplasm</keyword>
<feature type="compositionally biased region" description="Basic residues" evidence="8">
    <location>
        <begin position="898"/>
        <end position="907"/>
    </location>
</feature>
<dbReference type="InterPro" id="IPR016035">
    <property type="entry name" value="Acyl_Trfase/lysoPLipase"/>
</dbReference>
<proteinExistence type="predicted"/>
<comment type="subcellular location">
    <subcellularLocation>
        <location evidence="1">Cytoplasm</location>
    </subcellularLocation>
</comment>
<dbReference type="Pfam" id="PF00168">
    <property type="entry name" value="C2"/>
    <property type="match status" value="1"/>
</dbReference>
<feature type="region of interest" description="Disordered" evidence="8">
    <location>
        <begin position="46"/>
        <end position="68"/>
    </location>
</feature>
<dbReference type="STRING" id="6573.A0A210QC59"/>
<reference evidence="11 12" key="1">
    <citation type="journal article" date="2017" name="Nat. Ecol. Evol.">
        <title>Scallop genome provides insights into evolution of bilaterian karyotype and development.</title>
        <authorList>
            <person name="Wang S."/>
            <person name="Zhang J."/>
            <person name="Jiao W."/>
            <person name="Li J."/>
            <person name="Xun X."/>
            <person name="Sun Y."/>
            <person name="Guo X."/>
            <person name="Huan P."/>
            <person name="Dong B."/>
            <person name="Zhang L."/>
            <person name="Hu X."/>
            <person name="Sun X."/>
            <person name="Wang J."/>
            <person name="Zhao C."/>
            <person name="Wang Y."/>
            <person name="Wang D."/>
            <person name="Huang X."/>
            <person name="Wang R."/>
            <person name="Lv J."/>
            <person name="Li Y."/>
            <person name="Zhang Z."/>
            <person name="Liu B."/>
            <person name="Lu W."/>
            <person name="Hui Y."/>
            <person name="Liang J."/>
            <person name="Zhou Z."/>
            <person name="Hou R."/>
            <person name="Li X."/>
            <person name="Liu Y."/>
            <person name="Li H."/>
            <person name="Ning X."/>
            <person name="Lin Y."/>
            <person name="Zhao L."/>
            <person name="Xing Q."/>
            <person name="Dou J."/>
            <person name="Li Y."/>
            <person name="Mao J."/>
            <person name="Guo H."/>
            <person name="Dou H."/>
            <person name="Li T."/>
            <person name="Mu C."/>
            <person name="Jiang W."/>
            <person name="Fu Q."/>
            <person name="Fu X."/>
            <person name="Miao Y."/>
            <person name="Liu J."/>
            <person name="Yu Q."/>
            <person name="Li R."/>
            <person name="Liao H."/>
            <person name="Li X."/>
            <person name="Kong Y."/>
            <person name="Jiang Z."/>
            <person name="Chourrout D."/>
            <person name="Li R."/>
            <person name="Bao Z."/>
        </authorList>
    </citation>
    <scope>NUCLEOTIDE SEQUENCE [LARGE SCALE GENOMIC DNA]</scope>
    <source>
        <strain evidence="11 12">PY_sf001</strain>
    </source>
</reference>
<dbReference type="SUPFAM" id="SSF49562">
    <property type="entry name" value="C2 domain (Calcium/lipid-binding domain, CaLB)"/>
    <property type="match status" value="1"/>
</dbReference>
<gene>
    <name evidence="11" type="ORF">KP79_PYT01433</name>
</gene>
<feature type="region of interest" description="Disordered" evidence="8">
    <location>
        <begin position="856"/>
        <end position="982"/>
    </location>
</feature>
<name>A0A210QC59_MIZYE</name>
<accession>A0A210QC59</accession>
<dbReference type="GO" id="GO:0005544">
    <property type="term" value="F:calcium-dependent phospholipid binding"/>
    <property type="evidence" value="ECO:0007669"/>
    <property type="project" value="TreeGrafter"/>
</dbReference>
<dbReference type="GO" id="GO:0047498">
    <property type="term" value="F:calcium-dependent phospholipase A2 activity"/>
    <property type="evidence" value="ECO:0007669"/>
    <property type="project" value="TreeGrafter"/>
</dbReference>
<feature type="compositionally biased region" description="Basic and acidic residues" evidence="8">
    <location>
        <begin position="516"/>
        <end position="526"/>
    </location>
</feature>
<feature type="compositionally biased region" description="Basic and acidic residues" evidence="8">
    <location>
        <begin position="882"/>
        <end position="897"/>
    </location>
</feature>
<keyword evidence="7" id="KW-0479">Metal-binding</keyword>
<keyword evidence="12" id="KW-1185">Reference proteome</keyword>
<dbReference type="Pfam" id="PF01735">
    <property type="entry name" value="PLA2_B"/>
    <property type="match status" value="1"/>
</dbReference>
<dbReference type="EC" id="3.1.1.4" evidence="2 7"/>
<dbReference type="InterPro" id="IPR000008">
    <property type="entry name" value="C2_dom"/>
</dbReference>
<dbReference type="SUPFAM" id="SSF52151">
    <property type="entry name" value="FabD/lysophospholipase-like"/>
    <property type="match status" value="2"/>
</dbReference>
<feature type="domain" description="C2" evidence="9">
    <location>
        <begin position="66"/>
        <end position="194"/>
    </location>
</feature>
<comment type="catalytic activity">
    <reaction evidence="7">
        <text>a 1,2-diacyl-sn-glycero-3-phosphocholine + H2O = a 1-acyl-sn-glycero-3-phosphocholine + a fatty acid + H(+)</text>
        <dbReference type="Rhea" id="RHEA:15801"/>
        <dbReference type="ChEBI" id="CHEBI:15377"/>
        <dbReference type="ChEBI" id="CHEBI:15378"/>
        <dbReference type="ChEBI" id="CHEBI:28868"/>
        <dbReference type="ChEBI" id="CHEBI:57643"/>
        <dbReference type="ChEBI" id="CHEBI:58168"/>
        <dbReference type="EC" id="3.1.1.4"/>
    </reaction>
</comment>
<dbReference type="GO" id="GO:0005829">
    <property type="term" value="C:cytosol"/>
    <property type="evidence" value="ECO:0007669"/>
    <property type="project" value="TreeGrafter"/>
</dbReference>
<feature type="domain" description="PLA2c" evidence="10">
    <location>
        <begin position="208"/>
        <end position="837"/>
    </location>
</feature>
<dbReference type="GO" id="GO:0046475">
    <property type="term" value="P:glycerophospholipid catabolic process"/>
    <property type="evidence" value="ECO:0007669"/>
    <property type="project" value="TreeGrafter"/>
</dbReference>
<comment type="domain">
    <text evidence="7">The N-terminal C2 domain associates with lipid membranes upon calcium binding.</text>
</comment>
<feature type="compositionally biased region" description="Low complexity" evidence="8">
    <location>
        <begin position="864"/>
        <end position="875"/>
    </location>
</feature>
<evidence type="ECO:0000256" key="5">
    <source>
        <dbReference type="ARBA" id="ARBA00023098"/>
    </source>
</evidence>
<dbReference type="Gene3D" id="3.40.1090.10">
    <property type="entry name" value="Cytosolic phospholipase A2 catalytic domain"/>
    <property type="match status" value="1"/>
</dbReference>
<dbReference type="Proteomes" id="UP000242188">
    <property type="component" value="Unassembled WGS sequence"/>
</dbReference>
<evidence type="ECO:0000256" key="7">
    <source>
        <dbReference type="RuleBase" id="RU362102"/>
    </source>
</evidence>
<dbReference type="InterPro" id="IPR002642">
    <property type="entry name" value="LysoPLipase_cat_dom"/>
</dbReference>
<dbReference type="AlphaFoldDB" id="A0A210QC59"/>
<dbReference type="PROSITE" id="PS51210">
    <property type="entry name" value="PLA2C"/>
    <property type="match status" value="1"/>
</dbReference>